<proteinExistence type="predicted"/>
<feature type="chain" id="PRO_5020605991" evidence="3">
    <location>
        <begin position="19"/>
        <end position="332"/>
    </location>
</feature>
<gene>
    <name evidence="4" type="ORF">EST38_g1517</name>
</gene>
<evidence type="ECO:0000313" key="4">
    <source>
        <dbReference type="EMBL" id="RXW24323.1"/>
    </source>
</evidence>
<feature type="transmembrane region" description="Helical" evidence="2">
    <location>
        <begin position="231"/>
        <end position="254"/>
    </location>
</feature>
<evidence type="ECO:0000256" key="2">
    <source>
        <dbReference type="SAM" id="Phobius"/>
    </source>
</evidence>
<organism evidence="4 5">
    <name type="scientific">Candolleomyces aberdarensis</name>
    <dbReference type="NCBI Taxonomy" id="2316362"/>
    <lineage>
        <taxon>Eukaryota</taxon>
        <taxon>Fungi</taxon>
        <taxon>Dikarya</taxon>
        <taxon>Basidiomycota</taxon>
        <taxon>Agaricomycotina</taxon>
        <taxon>Agaricomycetes</taxon>
        <taxon>Agaricomycetidae</taxon>
        <taxon>Agaricales</taxon>
        <taxon>Agaricineae</taxon>
        <taxon>Psathyrellaceae</taxon>
        <taxon>Candolleomyces</taxon>
    </lineage>
</organism>
<feature type="signal peptide" evidence="3">
    <location>
        <begin position="1"/>
        <end position="18"/>
    </location>
</feature>
<feature type="compositionally biased region" description="Basic residues" evidence="1">
    <location>
        <begin position="187"/>
        <end position="200"/>
    </location>
</feature>
<comment type="caution">
    <text evidence="4">The sequence shown here is derived from an EMBL/GenBank/DDBJ whole genome shotgun (WGS) entry which is preliminary data.</text>
</comment>
<feature type="compositionally biased region" description="Pro residues" evidence="1">
    <location>
        <begin position="171"/>
        <end position="186"/>
    </location>
</feature>
<keyword evidence="3" id="KW-0732">Signal</keyword>
<keyword evidence="5" id="KW-1185">Reference proteome</keyword>
<reference evidence="4 5" key="1">
    <citation type="submission" date="2019-01" db="EMBL/GenBank/DDBJ databases">
        <title>Draft genome sequence of Psathyrella aberdarensis IHI B618.</title>
        <authorList>
            <person name="Buettner E."/>
            <person name="Kellner H."/>
        </authorList>
    </citation>
    <scope>NUCLEOTIDE SEQUENCE [LARGE SCALE GENOMIC DNA]</scope>
    <source>
        <strain evidence="4 5">IHI B618</strain>
    </source>
</reference>
<evidence type="ECO:0000256" key="1">
    <source>
        <dbReference type="SAM" id="MobiDB-lite"/>
    </source>
</evidence>
<evidence type="ECO:0000313" key="5">
    <source>
        <dbReference type="Proteomes" id="UP000290288"/>
    </source>
</evidence>
<name>A0A4Q2DVT7_9AGAR</name>
<dbReference type="STRING" id="2316362.A0A4Q2DVT7"/>
<dbReference type="OrthoDB" id="3233375at2759"/>
<keyword evidence="2" id="KW-0812">Transmembrane</keyword>
<sequence>MKFSVFAAAAASAALASASPLRVIVVSNVNAVAEPNPFANARFGHAVTSANVAQMMEGPPPPGRAPDARLTFPPYHHPTPHRKPHCGGAFTRPGGFRQKAIEISNAFRKTFGLPLIETDLDHTTFVHGIGGPGGKEMHGGMLHIMPFIGTGGGDKEFSGWRSVSFPAGGPHHPPPPPPASPFFPPPPHRHHGHHGQHRHHHDFDRMDNQDDGFLVRLQNALMSLGPWEGRAVAFVVGAGIGVLLRMIWVLGILASRGCSDDGEYAAIADNDEEEDDDDDVVLGTRFRRTPVSAPPVYVYPVDEKVRIDEEVPVVVVVAGKDAVGAAPAAGNN</sequence>
<dbReference type="Proteomes" id="UP000290288">
    <property type="component" value="Unassembled WGS sequence"/>
</dbReference>
<feature type="region of interest" description="Disordered" evidence="1">
    <location>
        <begin position="165"/>
        <end position="201"/>
    </location>
</feature>
<evidence type="ECO:0000256" key="3">
    <source>
        <dbReference type="SAM" id="SignalP"/>
    </source>
</evidence>
<dbReference type="AlphaFoldDB" id="A0A4Q2DVT7"/>
<dbReference type="EMBL" id="SDEE01000021">
    <property type="protein sequence ID" value="RXW24323.1"/>
    <property type="molecule type" value="Genomic_DNA"/>
</dbReference>
<protein>
    <submittedName>
        <fullName evidence="4">Uncharacterized protein</fullName>
    </submittedName>
</protein>
<keyword evidence="2" id="KW-0472">Membrane</keyword>
<keyword evidence="2" id="KW-1133">Transmembrane helix</keyword>
<accession>A0A4Q2DVT7</accession>